<evidence type="ECO:0000256" key="3">
    <source>
        <dbReference type="ARBA" id="ARBA00022737"/>
    </source>
</evidence>
<sequence>MCDNMCCVTASKRPATVVVRVGNNRPDLGVNPICARYTGFIEEGRPLFLPCTSTMPGAFASIHLEAPPTGAPLSICEAYVYTDQALPVERCPGFRDQPLANVATYNGKCYHFYPHRPLNFEAALRFCESRGGSLIDETSPALQGFLSWELYRRHRNDPGAQYWMGAVRDPRDPSNWRWLSGCNYEVKAMTLERAVGQDVTISFWNAPGSNENCSRFDGSKGWLWADTNCNHKLNYICQHQPSSCGHPERPPNSTVSLTSDRRVSSVVEYRCEPGHLLVGAASRTCLPSGFYTDLPPKCSYIECGPPATIQHGGYTFPNTTRYYLSSVQYFCQQGYVLVGEGTLICDLDRKWNGPPPRCRAVTCGPPVEIENGQATMLANSTQYGAVVKYGCSPGHLLVGGPHLVCGDTGEWEGEPPSCECE</sequence>
<evidence type="ECO:0000256" key="2">
    <source>
        <dbReference type="ARBA" id="ARBA00022729"/>
    </source>
</evidence>
<organism evidence="9 10">
    <name type="scientific">Cordylochernes scorpioides</name>
    <dbReference type="NCBI Taxonomy" id="51811"/>
    <lineage>
        <taxon>Eukaryota</taxon>
        <taxon>Metazoa</taxon>
        <taxon>Ecdysozoa</taxon>
        <taxon>Arthropoda</taxon>
        <taxon>Chelicerata</taxon>
        <taxon>Arachnida</taxon>
        <taxon>Pseudoscorpiones</taxon>
        <taxon>Cheliferoidea</taxon>
        <taxon>Chernetidae</taxon>
        <taxon>Cordylochernes</taxon>
    </lineage>
</organism>
<keyword evidence="4" id="KW-0106">Calcium</keyword>
<feature type="domain" description="C-type lectin" evidence="7">
    <location>
        <begin position="105"/>
        <end position="238"/>
    </location>
</feature>
<dbReference type="PANTHER" id="PTHR45656:SF4">
    <property type="entry name" value="PROTEIN CBR-CLEC-78"/>
    <property type="match status" value="1"/>
</dbReference>
<gene>
    <name evidence="9" type="ORF">LAZ67_14002732</name>
</gene>
<keyword evidence="5 6" id="KW-1015">Disulfide bond</keyword>
<feature type="disulfide bond" evidence="6">
    <location>
        <begin position="391"/>
        <end position="418"/>
    </location>
</feature>
<evidence type="ECO:0000256" key="4">
    <source>
        <dbReference type="ARBA" id="ARBA00022837"/>
    </source>
</evidence>
<evidence type="ECO:0000313" key="10">
    <source>
        <dbReference type="Proteomes" id="UP001235939"/>
    </source>
</evidence>
<keyword evidence="1" id="KW-0479">Metal-binding</keyword>
<dbReference type="InterPro" id="IPR016186">
    <property type="entry name" value="C-type_lectin-like/link_sf"/>
</dbReference>
<evidence type="ECO:0000259" key="8">
    <source>
        <dbReference type="PROSITE" id="PS50923"/>
    </source>
</evidence>
<dbReference type="Pfam" id="PF00059">
    <property type="entry name" value="Lectin_C"/>
    <property type="match status" value="1"/>
</dbReference>
<dbReference type="SUPFAM" id="SSF57535">
    <property type="entry name" value="Complement control module/SCR domain"/>
    <property type="match status" value="3"/>
</dbReference>
<dbReference type="PANTHER" id="PTHR45656">
    <property type="entry name" value="PROTEIN CBR-CLEC-78"/>
    <property type="match status" value="1"/>
</dbReference>
<dbReference type="InterPro" id="IPR001304">
    <property type="entry name" value="C-type_lectin-like"/>
</dbReference>
<dbReference type="EMBL" id="CP092876">
    <property type="protein sequence ID" value="UYV76990.1"/>
    <property type="molecule type" value="Genomic_DNA"/>
</dbReference>
<accession>A0ABY6L777</accession>
<feature type="disulfide bond" evidence="6">
    <location>
        <begin position="331"/>
        <end position="358"/>
    </location>
</feature>
<dbReference type="Gene3D" id="2.10.70.10">
    <property type="entry name" value="Complement Module, domain 1"/>
    <property type="match status" value="3"/>
</dbReference>
<dbReference type="InterPro" id="IPR000436">
    <property type="entry name" value="Sushi_SCR_CCP_dom"/>
</dbReference>
<keyword evidence="10" id="KW-1185">Reference proteome</keyword>
<dbReference type="SMART" id="SM00607">
    <property type="entry name" value="FTP"/>
    <property type="match status" value="1"/>
</dbReference>
<feature type="domain" description="Sushi" evidence="8">
    <location>
        <begin position="301"/>
        <end position="360"/>
    </location>
</feature>
<dbReference type="CDD" id="cd00037">
    <property type="entry name" value="CLECT"/>
    <property type="match status" value="1"/>
</dbReference>
<evidence type="ECO:0000313" key="9">
    <source>
        <dbReference type="EMBL" id="UYV76990.1"/>
    </source>
</evidence>
<name>A0ABY6L777_9ARAC</name>
<dbReference type="PROSITE" id="PS50041">
    <property type="entry name" value="C_TYPE_LECTIN_2"/>
    <property type="match status" value="1"/>
</dbReference>
<dbReference type="InterPro" id="IPR016187">
    <property type="entry name" value="CTDL_fold"/>
</dbReference>
<dbReference type="Pfam" id="PF00084">
    <property type="entry name" value="Sushi"/>
    <property type="match status" value="3"/>
</dbReference>
<dbReference type="InterPro" id="IPR051277">
    <property type="entry name" value="SEZ6_CSMD_C4BPB_Regulators"/>
</dbReference>
<evidence type="ECO:0000256" key="1">
    <source>
        <dbReference type="ARBA" id="ARBA00022723"/>
    </source>
</evidence>
<dbReference type="Proteomes" id="UP001235939">
    <property type="component" value="Chromosome 14"/>
</dbReference>
<feature type="domain" description="Sushi" evidence="8">
    <location>
        <begin position="361"/>
        <end position="420"/>
    </location>
</feature>
<comment type="caution">
    <text evidence="6">Lacks conserved residue(s) required for the propagation of feature annotation.</text>
</comment>
<evidence type="ECO:0000256" key="6">
    <source>
        <dbReference type="PROSITE-ProRule" id="PRU00302"/>
    </source>
</evidence>
<keyword evidence="2" id="KW-0732">Signal</keyword>
<feature type="domain" description="Sushi" evidence="8">
    <location>
        <begin position="242"/>
        <end position="300"/>
    </location>
</feature>
<reference evidence="9 10" key="1">
    <citation type="submission" date="2022-01" db="EMBL/GenBank/DDBJ databases">
        <title>A chromosomal length assembly of Cordylochernes scorpioides.</title>
        <authorList>
            <person name="Zeh D."/>
            <person name="Zeh J."/>
        </authorList>
    </citation>
    <scope>NUCLEOTIDE SEQUENCE [LARGE SCALE GENOMIC DNA]</scope>
    <source>
        <strain evidence="9">IN4F17</strain>
        <tissue evidence="9">Whole Body</tissue>
    </source>
</reference>
<dbReference type="PROSITE" id="PS50923">
    <property type="entry name" value="SUSHI"/>
    <property type="match status" value="3"/>
</dbReference>
<feature type="disulfide bond" evidence="6">
    <location>
        <begin position="271"/>
        <end position="298"/>
    </location>
</feature>
<dbReference type="InterPro" id="IPR006585">
    <property type="entry name" value="FTP1"/>
</dbReference>
<dbReference type="InterPro" id="IPR035976">
    <property type="entry name" value="Sushi/SCR/CCP_sf"/>
</dbReference>
<proteinExistence type="predicted"/>
<keyword evidence="6" id="KW-0768">Sushi</keyword>
<evidence type="ECO:0000259" key="7">
    <source>
        <dbReference type="PROSITE" id="PS50041"/>
    </source>
</evidence>
<dbReference type="CDD" id="cd00033">
    <property type="entry name" value="CCP"/>
    <property type="match status" value="3"/>
</dbReference>
<dbReference type="SMART" id="SM00034">
    <property type="entry name" value="CLECT"/>
    <property type="match status" value="1"/>
</dbReference>
<dbReference type="SUPFAM" id="SSF56436">
    <property type="entry name" value="C-type lectin-like"/>
    <property type="match status" value="1"/>
</dbReference>
<evidence type="ECO:0000256" key="5">
    <source>
        <dbReference type="ARBA" id="ARBA00023157"/>
    </source>
</evidence>
<keyword evidence="3" id="KW-0677">Repeat</keyword>
<dbReference type="Gene3D" id="3.10.100.10">
    <property type="entry name" value="Mannose-Binding Protein A, subunit A"/>
    <property type="match status" value="1"/>
</dbReference>
<protein>
    <submittedName>
        <fullName evidence="9">CTLSE2</fullName>
    </submittedName>
</protein>
<dbReference type="SMART" id="SM00032">
    <property type="entry name" value="CCP"/>
    <property type="match status" value="3"/>
</dbReference>